<dbReference type="InterPro" id="IPR003663">
    <property type="entry name" value="Sugar/inositol_transpt"/>
</dbReference>
<evidence type="ECO:0000256" key="6">
    <source>
        <dbReference type="ARBA" id="ARBA00022989"/>
    </source>
</evidence>
<dbReference type="OrthoDB" id="6612291at2759"/>
<dbReference type="Gene3D" id="1.20.1250.20">
    <property type="entry name" value="MFS general substrate transporter like domains"/>
    <property type="match status" value="1"/>
</dbReference>
<protein>
    <recommendedName>
        <fullName evidence="10">Major facilitator superfamily (MFS) profile domain-containing protein</fullName>
    </recommendedName>
</protein>
<evidence type="ECO:0000256" key="1">
    <source>
        <dbReference type="ARBA" id="ARBA00004141"/>
    </source>
</evidence>
<keyword evidence="5 9" id="KW-0812">Transmembrane</keyword>
<evidence type="ECO:0000256" key="7">
    <source>
        <dbReference type="ARBA" id="ARBA00023136"/>
    </source>
</evidence>
<feature type="transmembrane region" description="Helical" evidence="9">
    <location>
        <begin position="376"/>
        <end position="395"/>
    </location>
</feature>
<feature type="transmembrane region" description="Helical" evidence="9">
    <location>
        <begin position="402"/>
        <end position="424"/>
    </location>
</feature>
<dbReference type="STRING" id="675824.A0A1E3Q1H1"/>
<feature type="transmembrane region" description="Helical" evidence="9">
    <location>
        <begin position="430"/>
        <end position="452"/>
    </location>
</feature>
<keyword evidence="3 8" id="KW-0813">Transport</keyword>
<keyword evidence="12" id="KW-1185">Reference proteome</keyword>
<dbReference type="PANTHER" id="PTHR48022">
    <property type="entry name" value="PLASTIDIC GLUCOSE TRANSPORTER 4"/>
    <property type="match status" value="1"/>
</dbReference>
<dbReference type="PROSITE" id="PS50850">
    <property type="entry name" value="MFS"/>
    <property type="match status" value="1"/>
</dbReference>
<evidence type="ECO:0000256" key="3">
    <source>
        <dbReference type="ARBA" id="ARBA00022448"/>
    </source>
</evidence>
<feature type="transmembrane region" description="Helical" evidence="9">
    <location>
        <begin position="125"/>
        <end position="146"/>
    </location>
</feature>
<comment type="similarity">
    <text evidence="2 8">Belongs to the major facilitator superfamily. Sugar transporter (TC 2.A.1.1) family.</text>
</comment>
<dbReference type="InterPro" id="IPR050360">
    <property type="entry name" value="MFS_Sugar_Transporters"/>
</dbReference>
<evidence type="ECO:0000313" key="11">
    <source>
        <dbReference type="EMBL" id="ODQ71398.1"/>
    </source>
</evidence>
<dbReference type="InterPro" id="IPR005828">
    <property type="entry name" value="MFS_sugar_transport-like"/>
</dbReference>
<evidence type="ECO:0000256" key="8">
    <source>
        <dbReference type="RuleBase" id="RU003346"/>
    </source>
</evidence>
<keyword evidence="7 9" id="KW-0472">Membrane</keyword>
<keyword evidence="4" id="KW-0762">Sugar transport</keyword>
<dbReference type="FunFam" id="1.20.1250.20:FF:000254">
    <property type="entry name" value="MAL31p Maltose permease"/>
    <property type="match status" value="1"/>
</dbReference>
<feature type="transmembrane region" description="Helical" evidence="9">
    <location>
        <begin position="338"/>
        <end position="356"/>
    </location>
</feature>
<feature type="transmembrane region" description="Helical" evidence="9">
    <location>
        <begin position="502"/>
        <end position="520"/>
    </location>
</feature>
<feature type="transmembrane region" description="Helical" evidence="9">
    <location>
        <begin position="216"/>
        <end position="235"/>
    </location>
</feature>
<organism evidence="11 12">
    <name type="scientific">Lipomyces starkeyi NRRL Y-11557</name>
    <dbReference type="NCBI Taxonomy" id="675824"/>
    <lineage>
        <taxon>Eukaryota</taxon>
        <taxon>Fungi</taxon>
        <taxon>Dikarya</taxon>
        <taxon>Ascomycota</taxon>
        <taxon>Saccharomycotina</taxon>
        <taxon>Lipomycetes</taxon>
        <taxon>Lipomycetales</taxon>
        <taxon>Lipomycetaceae</taxon>
        <taxon>Lipomyces</taxon>
    </lineage>
</organism>
<dbReference type="GO" id="GO:0016020">
    <property type="term" value="C:membrane"/>
    <property type="evidence" value="ECO:0007669"/>
    <property type="project" value="UniProtKB-SubCell"/>
</dbReference>
<name>A0A1E3Q1H1_LIPST</name>
<evidence type="ECO:0000256" key="2">
    <source>
        <dbReference type="ARBA" id="ARBA00010992"/>
    </source>
</evidence>
<dbReference type="AlphaFoldDB" id="A0A1E3Q1H1"/>
<accession>A0A1E3Q1H1</accession>
<evidence type="ECO:0000259" key="10">
    <source>
        <dbReference type="PROSITE" id="PS50850"/>
    </source>
</evidence>
<proteinExistence type="inferred from homology"/>
<dbReference type="NCBIfam" id="TIGR00879">
    <property type="entry name" value="SP"/>
    <property type="match status" value="1"/>
</dbReference>
<evidence type="ECO:0000313" key="12">
    <source>
        <dbReference type="Proteomes" id="UP000094385"/>
    </source>
</evidence>
<evidence type="ECO:0000256" key="4">
    <source>
        <dbReference type="ARBA" id="ARBA00022597"/>
    </source>
</evidence>
<dbReference type="InterPro" id="IPR036259">
    <property type="entry name" value="MFS_trans_sf"/>
</dbReference>
<sequence>MWPGGSGGLRFSRNTGGKRINIWDSIRRHEDSKSRTKKESCDIRINDINDELLIQAKNATELEHKMTLIQAVKVYPKAVGWSVLISLAIIMEGYDTLLLGSFYALPQFVEKFGELQPDGSHVITAPWQAGLSNGAIVGEIFGLFLAGFATERFGYRRTMISALVAISAFIFIQFFAPDIKILLVGYILVGTVWGMFQTITTSYASDISPIVLRAYLTSYVNLCWVIGQLVASAVLRLSLSVNGAWAYRACYAVQWFWPIPIIIGVLFAPESPWWLVRHGRADDAAKSIDRLILKAHLNSNTEQKVAMLVYTNEIERKAAEGTTFLDCLKKTDLRRTEIATIVWLTQNFCGSALLGYSTYFYEQAGLQTTQSFNLTLVQYSLGVVGTVCSWAAMTFAGRRTLYLWGICIMFVLLIVIGSISASLVSKGAHWAIGSLLLVLTFVYDCTIGPVAYSIVAEIPSTRLRAKSIAIARIVYNVGGIIDGIITPYMLNPTAWNWKGKAAFFWAGMNAILIVWIFFRLPESKGLAFSELDVLFERQVCARKFRTTPVDPFAAVTNHEESRFNV</sequence>
<feature type="transmembrane region" description="Helical" evidence="9">
    <location>
        <begin position="78"/>
        <end position="105"/>
    </location>
</feature>
<dbReference type="Proteomes" id="UP000094385">
    <property type="component" value="Unassembled WGS sequence"/>
</dbReference>
<dbReference type="GO" id="GO:0005351">
    <property type="term" value="F:carbohydrate:proton symporter activity"/>
    <property type="evidence" value="ECO:0007669"/>
    <property type="project" value="TreeGrafter"/>
</dbReference>
<reference evidence="11 12" key="1">
    <citation type="journal article" date="2016" name="Proc. Natl. Acad. Sci. U.S.A.">
        <title>Comparative genomics of biotechnologically important yeasts.</title>
        <authorList>
            <person name="Riley R."/>
            <person name="Haridas S."/>
            <person name="Wolfe K.H."/>
            <person name="Lopes M.R."/>
            <person name="Hittinger C.T."/>
            <person name="Goeker M."/>
            <person name="Salamov A.A."/>
            <person name="Wisecaver J.H."/>
            <person name="Long T.M."/>
            <person name="Calvey C.H."/>
            <person name="Aerts A.L."/>
            <person name="Barry K.W."/>
            <person name="Choi C."/>
            <person name="Clum A."/>
            <person name="Coughlan A.Y."/>
            <person name="Deshpande S."/>
            <person name="Douglass A.P."/>
            <person name="Hanson S.J."/>
            <person name="Klenk H.-P."/>
            <person name="LaButti K.M."/>
            <person name="Lapidus A."/>
            <person name="Lindquist E.A."/>
            <person name="Lipzen A.M."/>
            <person name="Meier-Kolthoff J.P."/>
            <person name="Ohm R.A."/>
            <person name="Otillar R.P."/>
            <person name="Pangilinan J.L."/>
            <person name="Peng Y."/>
            <person name="Rokas A."/>
            <person name="Rosa C.A."/>
            <person name="Scheuner C."/>
            <person name="Sibirny A.A."/>
            <person name="Slot J.C."/>
            <person name="Stielow J.B."/>
            <person name="Sun H."/>
            <person name="Kurtzman C.P."/>
            <person name="Blackwell M."/>
            <person name="Grigoriev I.V."/>
            <person name="Jeffries T.W."/>
        </authorList>
    </citation>
    <scope>NUCLEOTIDE SEQUENCE [LARGE SCALE GENOMIC DNA]</scope>
    <source>
        <strain evidence="11 12">NRRL Y-11557</strain>
    </source>
</reference>
<gene>
    <name evidence="11" type="ORF">LIPSTDRAFT_154956</name>
</gene>
<comment type="subcellular location">
    <subcellularLocation>
        <location evidence="1">Membrane</location>
        <topology evidence="1">Multi-pass membrane protein</topology>
    </subcellularLocation>
</comment>
<dbReference type="Pfam" id="PF00083">
    <property type="entry name" value="Sugar_tr"/>
    <property type="match status" value="1"/>
</dbReference>
<dbReference type="PANTHER" id="PTHR48022:SF5">
    <property type="entry name" value="ALPHA-GLUCOSIDES PERMEASE MPH2-RELATED"/>
    <property type="match status" value="1"/>
</dbReference>
<evidence type="ECO:0000256" key="5">
    <source>
        <dbReference type="ARBA" id="ARBA00022692"/>
    </source>
</evidence>
<dbReference type="SUPFAM" id="SSF103473">
    <property type="entry name" value="MFS general substrate transporter"/>
    <property type="match status" value="1"/>
</dbReference>
<feature type="transmembrane region" description="Helical" evidence="9">
    <location>
        <begin position="182"/>
        <end position="204"/>
    </location>
</feature>
<dbReference type="EMBL" id="KV454298">
    <property type="protein sequence ID" value="ODQ71398.1"/>
    <property type="molecule type" value="Genomic_DNA"/>
</dbReference>
<feature type="transmembrane region" description="Helical" evidence="9">
    <location>
        <begin position="255"/>
        <end position="276"/>
    </location>
</feature>
<feature type="domain" description="Major facilitator superfamily (MFS) profile" evidence="10">
    <location>
        <begin position="81"/>
        <end position="524"/>
    </location>
</feature>
<evidence type="ECO:0000256" key="9">
    <source>
        <dbReference type="SAM" id="Phobius"/>
    </source>
</evidence>
<dbReference type="InterPro" id="IPR020846">
    <property type="entry name" value="MFS_dom"/>
</dbReference>
<feature type="transmembrane region" description="Helical" evidence="9">
    <location>
        <begin position="473"/>
        <end position="490"/>
    </location>
</feature>
<keyword evidence="6 9" id="KW-1133">Transmembrane helix</keyword>
<feature type="transmembrane region" description="Helical" evidence="9">
    <location>
        <begin position="158"/>
        <end position="176"/>
    </location>
</feature>